<organism evidence="3 5">
    <name type="scientific">Didymodactylos carnosus</name>
    <dbReference type="NCBI Taxonomy" id="1234261"/>
    <lineage>
        <taxon>Eukaryota</taxon>
        <taxon>Metazoa</taxon>
        <taxon>Spiralia</taxon>
        <taxon>Gnathifera</taxon>
        <taxon>Rotifera</taxon>
        <taxon>Eurotatoria</taxon>
        <taxon>Bdelloidea</taxon>
        <taxon>Philodinida</taxon>
        <taxon>Philodinidae</taxon>
        <taxon>Didymodactylos</taxon>
    </lineage>
</organism>
<dbReference type="Proteomes" id="UP000682733">
    <property type="component" value="Unassembled WGS sequence"/>
</dbReference>
<name>A0A8S2EU85_9BILA</name>
<dbReference type="EMBL" id="CAJNOK010019953">
    <property type="protein sequence ID" value="CAF1308616.1"/>
    <property type="molecule type" value="Genomic_DNA"/>
</dbReference>
<proteinExistence type="inferred from homology"/>
<dbReference type="GO" id="GO:0016491">
    <property type="term" value="F:oxidoreductase activity"/>
    <property type="evidence" value="ECO:0007669"/>
    <property type="project" value="UniProtKB-KW"/>
</dbReference>
<dbReference type="Proteomes" id="UP000677228">
    <property type="component" value="Unassembled WGS sequence"/>
</dbReference>
<sequence>MDAKERAFSWKKSTCDKGITAKALHPGSITTPIQRHLTEEDAKLRASVFPGIDKIVRKTPQQDAATSVWAAVAPELEGIGGYYSEDVSFCDTEDSFQSPIQGTIPEAFNMKYAEQLWAISEKQVKLSQ</sequence>
<evidence type="ECO:0000313" key="5">
    <source>
        <dbReference type="Proteomes" id="UP000677228"/>
    </source>
</evidence>
<evidence type="ECO:0000313" key="3">
    <source>
        <dbReference type="EMBL" id="CAF1308616.1"/>
    </source>
</evidence>
<comment type="similarity">
    <text evidence="1">Belongs to the short-chain dehydrogenases/reductases (SDR) family.</text>
</comment>
<evidence type="ECO:0000256" key="1">
    <source>
        <dbReference type="ARBA" id="ARBA00006484"/>
    </source>
</evidence>
<gene>
    <name evidence="3" type="ORF">OVA965_LOCUS28876</name>
    <name evidence="4" type="ORF">TMI583_LOCUS29639</name>
</gene>
<protein>
    <submittedName>
        <fullName evidence="3">Uncharacterized protein</fullName>
    </submittedName>
</protein>
<keyword evidence="2" id="KW-0560">Oxidoreductase</keyword>
<dbReference type="EMBL" id="CAJOBA010041538">
    <property type="protein sequence ID" value="CAF4116066.1"/>
    <property type="molecule type" value="Genomic_DNA"/>
</dbReference>
<evidence type="ECO:0000256" key="2">
    <source>
        <dbReference type="ARBA" id="ARBA00023002"/>
    </source>
</evidence>
<dbReference type="PANTHER" id="PTHR24320">
    <property type="entry name" value="RETINOL DEHYDROGENASE"/>
    <property type="match status" value="1"/>
</dbReference>
<dbReference type="PANTHER" id="PTHR24320:SF148">
    <property type="entry name" value="NAD(P)-BINDING ROSSMANN-FOLD SUPERFAMILY PROTEIN"/>
    <property type="match status" value="1"/>
</dbReference>
<dbReference type="Gene3D" id="3.40.50.720">
    <property type="entry name" value="NAD(P)-binding Rossmann-like Domain"/>
    <property type="match status" value="1"/>
</dbReference>
<accession>A0A8S2EU85</accession>
<evidence type="ECO:0000313" key="4">
    <source>
        <dbReference type="EMBL" id="CAF4116066.1"/>
    </source>
</evidence>
<reference evidence="3" key="1">
    <citation type="submission" date="2021-02" db="EMBL/GenBank/DDBJ databases">
        <authorList>
            <person name="Nowell W R."/>
        </authorList>
    </citation>
    <scope>NUCLEOTIDE SEQUENCE</scope>
</reference>
<dbReference type="AlphaFoldDB" id="A0A8S2EU85"/>
<comment type="caution">
    <text evidence="3">The sequence shown here is derived from an EMBL/GenBank/DDBJ whole genome shotgun (WGS) entry which is preliminary data.</text>
</comment>